<sequence>MSDRSLSPRLATRDRGQMRPHTVPWISHCSRDNGCLCNQRRRQDLNTGGLLEADGDLDQRLRYRVPPRRASYPLAVLLNLPPAR</sequence>
<organism evidence="1 2">
    <name type="scientific">Trichinella nelsoni</name>
    <dbReference type="NCBI Taxonomy" id="6336"/>
    <lineage>
        <taxon>Eukaryota</taxon>
        <taxon>Metazoa</taxon>
        <taxon>Ecdysozoa</taxon>
        <taxon>Nematoda</taxon>
        <taxon>Enoplea</taxon>
        <taxon>Dorylaimia</taxon>
        <taxon>Trichinellida</taxon>
        <taxon>Trichinellidae</taxon>
        <taxon>Trichinella</taxon>
    </lineage>
</organism>
<evidence type="ECO:0000313" key="2">
    <source>
        <dbReference type="Proteomes" id="UP000054630"/>
    </source>
</evidence>
<dbReference type="Proteomes" id="UP000054630">
    <property type="component" value="Unassembled WGS sequence"/>
</dbReference>
<gene>
    <name evidence="1" type="ORF">T07_2926</name>
</gene>
<comment type="caution">
    <text evidence="1">The sequence shown here is derived from an EMBL/GenBank/DDBJ whole genome shotgun (WGS) entry which is preliminary data.</text>
</comment>
<accession>A0A0V0REN0</accession>
<dbReference type="AlphaFoldDB" id="A0A0V0REN0"/>
<protein>
    <submittedName>
        <fullName evidence="1">Uncharacterized protein</fullName>
    </submittedName>
</protein>
<keyword evidence="2" id="KW-1185">Reference proteome</keyword>
<reference evidence="1 2" key="1">
    <citation type="submission" date="2015-01" db="EMBL/GenBank/DDBJ databases">
        <title>Evolution of Trichinella species and genotypes.</title>
        <authorList>
            <person name="Korhonen P.K."/>
            <person name="Edoardo P."/>
            <person name="Giuseppe L.R."/>
            <person name="Gasser R.B."/>
        </authorList>
    </citation>
    <scope>NUCLEOTIDE SEQUENCE [LARGE SCALE GENOMIC DNA]</scope>
    <source>
        <strain evidence="1">ISS37</strain>
    </source>
</reference>
<evidence type="ECO:0000313" key="1">
    <source>
        <dbReference type="EMBL" id="KRX12979.1"/>
    </source>
</evidence>
<dbReference type="EMBL" id="JYDL01000236">
    <property type="protein sequence ID" value="KRX12979.1"/>
    <property type="molecule type" value="Genomic_DNA"/>
</dbReference>
<name>A0A0V0REN0_9BILA</name>
<dbReference type="OrthoDB" id="5924739at2759"/>
<proteinExistence type="predicted"/>